<evidence type="ECO:0000313" key="3">
    <source>
        <dbReference type="Proteomes" id="UP000220394"/>
    </source>
</evidence>
<organism evidence="2 3">
    <name type="scientific">Acetobacter tropicalis</name>
    <dbReference type="NCBI Taxonomy" id="104102"/>
    <lineage>
        <taxon>Bacteria</taxon>
        <taxon>Pseudomonadati</taxon>
        <taxon>Pseudomonadota</taxon>
        <taxon>Alphaproteobacteria</taxon>
        <taxon>Acetobacterales</taxon>
        <taxon>Acetobacteraceae</taxon>
        <taxon>Acetobacter</taxon>
    </lineage>
</organism>
<protein>
    <submittedName>
        <fullName evidence="2">DUF1311 domain-containing protein</fullName>
    </submittedName>
</protein>
<gene>
    <name evidence="2" type="ORF">CIW82_07355</name>
</gene>
<sequence length="196" mass="21906">MPAKSQNKPAWRARQPHPLPLCPRHSTAQALVWPKAFHVVKGGDMSRFAVLSALAFLCAAQAHAAATSCPGTNTIEMNQCEGDALAQDEATHQKYAKAALAFLQKQITDTKDDGTLKVLKESQKAFQHSETAWKAYRDAECGAVFTNWQQGTLRVMMQLGCERRLTRQRTYTIWQNWLTFQDSPPRVAPPRDRPSG</sequence>
<dbReference type="KEGG" id="ato:CIW82_07355"/>
<dbReference type="Proteomes" id="UP000220394">
    <property type="component" value="Chromosome"/>
</dbReference>
<dbReference type="AlphaFoldDB" id="A0A291PGD5"/>
<name>A0A291PGD5_9PROT</name>
<accession>A0A291PGD5</accession>
<evidence type="ECO:0000259" key="1">
    <source>
        <dbReference type="Pfam" id="PF07007"/>
    </source>
</evidence>
<dbReference type="EMBL" id="CP022699">
    <property type="protein sequence ID" value="ATJ90529.1"/>
    <property type="molecule type" value="Genomic_DNA"/>
</dbReference>
<reference evidence="2 3" key="1">
    <citation type="submission" date="2017-08" db="EMBL/GenBank/DDBJ databases">
        <title>Complete Genome Sequence of Acetobacter tropicalis Oregon-R-modENCODE STRAIN BDGP1, an acetic acid bacterium isolated from Drosophila melanogaster gut.</title>
        <authorList>
            <person name="Wan K.H."/>
            <person name="Yu C."/>
            <person name="Park S."/>
            <person name="Hammonds A.S."/>
            <person name="Booth B.W."/>
            <person name="Celniker S.E."/>
        </authorList>
    </citation>
    <scope>NUCLEOTIDE SEQUENCE [LARGE SCALE GENOMIC DNA]</scope>
    <source>
        <strain evidence="2 3">BDGP1</strain>
    </source>
</reference>
<dbReference type="Gene3D" id="1.20.1270.180">
    <property type="match status" value="1"/>
</dbReference>
<dbReference type="InterPro" id="IPR009739">
    <property type="entry name" value="LprI-like_N"/>
</dbReference>
<dbReference type="Pfam" id="PF07007">
    <property type="entry name" value="LprI"/>
    <property type="match status" value="1"/>
</dbReference>
<evidence type="ECO:0000313" key="2">
    <source>
        <dbReference type="EMBL" id="ATJ90529.1"/>
    </source>
</evidence>
<feature type="domain" description="Lysozyme inhibitor LprI-like N-terminal" evidence="1">
    <location>
        <begin position="72"/>
        <end position="171"/>
    </location>
</feature>
<proteinExistence type="predicted"/>